<feature type="region of interest" description="Disordered" evidence="1">
    <location>
        <begin position="1"/>
        <end position="98"/>
    </location>
</feature>
<proteinExistence type="predicted"/>
<accession>A0A402AIV2</accession>
<protein>
    <submittedName>
        <fullName evidence="3">Uncharacterized protein</fullName>
    </submittedName>
</protein>
<feature type="transmembrane region" description="Helical" evidence="2">
    <location>
        <begin position="164"/>
        <end position="185"/>
    </location>
</feature>
<keyword evidence="4" id="KW-1185">Reference proteome</keyword>
<dbReference type="AlphaFoldDB" id="A0A402AIV2"/>
<feature type="compositionally biased region" description="Polar residues" evidence="1">
    <location>
        <begin position="33"/>
        <end position="55"/>
    </location>
</feature>
<feature type="transmembrane region" description="Helical" evidence="2">
    <location>
        <begin position="131"/>
        <end position="152"/>
    </location>
</feature>
<evidence type="ECO:0000256" key="1">
    <source>
        <dbReference type="SAM" id="MobiDB-lite"/>
    </source>
</evidence>
<dbReference type="Proteomes" id="UP000287188">
    <property type="component" value="Unassembled WGS sequence"/>
</dbReference>
<reference evidence="4" key="1">
    <citation type="submission" date="2018-12" db="EMBL/GenBank/DDBJ databases">
        <title>Tengunoibacter tsumagoiensis gen. nov., sp. nov., Dictyobacter kobayashii sp. nov., D. alpinus sp. nov., and D. joshuensis sp. nov. and description of Dictyobacteraceae fam. nov. within the order Ktedonobacterales isolated from Tengu-no-mugimeshi.</title>
        <authorList>
            <person name="Wang C.M."/>
            <person name="Zheng Y."/>
            <person name="Sakai Y."/>
            <person name="Toyoda A."/>
            <person name="Minakuchi Y."/>
            <person name="Abe K."/>
            <person name="Yokota A."/>
            <person name="Yabe S."/>
        </authorList>
    </citation>
    <scope>NUCLEOTIDE SEQUENCE [LARGE SCALE GENOMIC DNA]</scope>
    <source>
        <strain evidence="4">Uno11</strain>
    </source>
</reference>
<dbReference type="EMBL" id="BIFS01000001">
    <property type="protein sequence ID" value="GCE19026.1"/>
    <property type="molecule type" value="Genomic_DNA"/>
</dbReference>
<evidence type="ECO:0000256" key="2">
    <source>
        <dbReference type="SAM" id="Phobius"/>
    </source>
</evidence>
<organism evidence="3 4">
    <name type="scientific">Dictyobacter kobayashii</name>
    <dbReference type="NCBI Taxonomy" id="2014872"/>
    <lineage>
        <taxon>Bacteria</taxon>
        <taxon>Bacillati</taxon>
        <taxon>Chloroflexota</taxon>
        <taxon>Ktedonobacteria</taxon>
        <taxon>Ktedonobacterales</taxon>
        <taxon>Dictyobacteraceae</taxon>
        <taxon>Dictyobacter</taxon>
    </lineage>
</organism>
<evidence type="ECO:0000313" key="3">
    <source>
        <dbReference type="EMBL" id="GCE19026.1"/>
    </source>
</evidence>
<evidence type="ECO:0000313" key="4">
    <source>
        <dbReference type="Proteomes" id="UP000287188"/>
    </source>
</evidence>
<name>A0A402AIV2_9CHLR</name>
<keyword evidence="2" id="KW-1133">Transmembrane helix</keyword>
<keyword evidence="2" id="KW-0812">Transmembrane</keyword>
<gene>
    <name evidence="3" type="ORF">KDK_28260</name>
</gene>
<sequence>MEKLPSPNAMDDFGDTPTEKVPVARVPADASSAFPQNVEATSAASSDAPTISSDAPTDANYAQPLGQAPIEQRAGYNQPPLPPIYSENDSYGPVPAPPPPYPGYQPFDAYYPQQVPTPAPAKAVRGIARPLPTWAFILGLFVIVGALITVFITGSDWADGDLRVSFSAAGLALVLLIVLGVRSLVGMAARKIN</sequence>
<keyword evidence="2" id="KW-0472">Membrane</keyword>
<comment type="caution">
    <text evidence="3">The sequence shown here is derived from an EMBL/GenBank/DDBJ whole genome shotgun (WGS) entry which is preliminary data.</text>
</comment>